<reference evidence="2" key="1">
    <citation type="submission" date="2019-08" db="EMBL/GenBank/DDBJ databases">
        <authorList>
            <person name="Kucharzyk K."/>
            <person name="Murdoch R.W."/>
            <person name="Higgins S."/>
            <person name="Loffler F."/>
        </authorList>
    </citation>
    <scope>NUCLEOTIDE SEQUENCE</scope>
</reference>
<name>A0A645ANQ6_9ZZZZ</name>
<dbReference type="AlphaFoldDB" id="A0A645ANQ6"/>
<gene>
    <name evidence="2" type="ORF">SDC9_99242</name>
</gene>
<organism evidence="2">
    <name type="scientific">bioreactor metagenome</name>
    <dbReference type="NCBI Taxonomy" id="1076179"/>
    <lineage>
        <taxon>unclassified sequences</taxon>
        <taxon>metagenomes</taxon>
        <taxon>ecological metagenomes</taxon>
    </lineage>
</organism>
<evidence type="ECO:0000256" key="1">
    <source>
        <dbReference type="SAM" id="MobiDB-lite"/>
    </source>
</evidence>
<proteinExistence type="predicted"/>
<dbReference type="EMBL" id="VSSQ01013882">
    <property type="protein sequence ID" value="MPM52483.1"/>
    <property type="molecule type" value="Genomic_DNA"/>
</dbReference>
<protein>
    <submittedName>
        <fullName evidence="2">Uncharacterized protein</fullName>
    </submittedName>
</protein>
<sequence length="140" mass="15223">MPILYRALKAWSLETALTMSWQSSNTPSMAMLWMFSSCRLNICACWNGLMRPCGLVMNTRTPFLPRMAYSAALPVSPLVAPRMLSSSPRRASSYSNRLPSSCIAMSLKASVGPLDRASISRPSSSLRTGTMASVPNTSLV</sequence>
<comment type="caution">
    <text evidence="2">The sequence shown here is derived from an EMBL/GenBank/DDBJ whole genome shotgun (WGS) entry which is preliminary data.</text>
</comment>
<accession>A0A645ANQ6</accession>
<feature type="region of interest" description="Disordered" evidence="1">
    <location>
        <begin position="117"/>
        <end position="140"/>
    </location>
</feature>
<evidence type="ECO:0000313" key="2">
    <source>
        <dbReference type="EMBL" id="MPM52483.1"/>
    </source>
</evidence>
<feature type="compositionally biased region" description="Polar residues" evidence="1">
    <location>
        <begin position="120"/>
        <end position="140"/>
    </location>
</feature>